<keyword evidence="6" id="KW-0539">Nucleus</keyword>
<evidence type="ECO:0000256" key="5">
    <source>
        <dbReference type="ARBA" id="ARBA00023163"/>
    </source>
</evidence>
<gene>
    <name evidence="7" type="ORF">H2200_005037</name>
</gene>
<keyword evidence="2" id="KW-0862">Zinc</keyword>
<name>A0AA39CJ90_9EURO</name>
<evidence type="ECO:0000256" key="2">
    <source>
        <dbReference type="ARBA" id="ARBA00022833"/>
    </source>
</evidence>
<keyword evidence="8" id="KW-1185">Reference proteome</keyword>
<proteinExistence type="predicted"/>
<evidence type="ECO:0000256" key="6">
    <source>
        <dbReference type="ARBA" id="ARBA00023242"/>
    </source>
</evidence>
<keyword evidence="5" id="KW-0804">Transcription</keyword>
<dbReference type="PANTHER" id="PTHR36206">
    <property type="entry name" value="ASPERCRYPTIN BIOSYNTHESIS CLUSTER-SPECIFIC TRANSCRIPTION REGULATOR ATNN-RELATED"/>
    <property type="match status" value="1"/>
</dbReference>
<keyword evidence="1" id="KW-0479">Metal-binding</keyword>
<dbReference type="InterPro" id="IPR052360">
    <property type="entry name" value="Transcr_Regulatory_Proteins"/>
</dbReference>
<dbReference type="GO" id="GO:0003677">
    <property type="term" value="F:DNA binding"/>
    <property type="evidence" value="ECO:0007669"/>
    <property type="project" value="UniProtKB-KW"/>
</dbReference>
<accession>A0AA39CJ90</accession>
<reference evidence="7" key="1">
    <citation type="submission" date="2022-10" db="EMBL/GenBank/DDBJ databases">
        <title>Culturing micro-colonial fungi from biological soil crusts in the Mojave desert and describing Neophaeococcomyces mojavensis, and introducing the new genera and species Taxawa tesnikishii.</title>
        <authorList>
            <person name="Kurbessoian T."/>
            <person name="Stajich J.E."/>
        </authorList>
    </citation>
    <scope>NUCLEOTIDE SEQUENCE</scope>
    <source>
        <strain evidence="7">TK_41</strain>
    </source>
</reference>
<comment type="caution">
    <text evidence="7">The sequence shown here is derived from an EMBL/GenBank/DDBJ whole genome shotgun (WGS) entry which is preliminary data.</text>
</comment>
<evidence type="ECO:0000313" key="8">
    <source>
        <dbReference type="Proteomes" id="UP001172673"/>
    </source>
</evidence>
<dbReference type="AlphaFoldDB" id="A0AA39CJ90"/>
<evidence type="ECO:0000313" key="7">
    <source>
        <dbReference type="EMBL" id="KAJ9610260.1"/>
    </source>
</evidence>
<evidence type="ECO:0000256" key="1">
    <source>
        <dbReference type="ARBA" id="ARBA00022723"/>
    </source>
</evidence>
<keyword evidence="3" id="KW-0805">Transcription regulation</keyword>
<protein>
    <submittedName>
        <fullName evidence="7">Uncharacterized protein</fullName>
    </submittedName>
</protein>
<organism evidence="7 8">
    <name type="scientific">Cladophialophora chaetospira</name>
    <dbReference type="NCBI Taxonomy" id="386627"/>
    <lineage>
        <taxon>Eukaryota</taxon>
        <taxon>Fungi</taxon>
        <taxon>Dikarya</taxon>
        <taxon>Ascomycota</taxon>
        <taxon>Pezizomycotina</taxon>
        <taxon>Eurotiomycetes</taxon>
        <taxon>Chaetothyriomycetidae</taxon>
        <taxon>Chaetothyriales</taxon>
        <taxon>Herpotrichiellaceae</taxon>
        <taxon>Cladophialophora</taxon>
    </lineage>
</organism>
<dbReference type="EMBL" id="JAPDRK010000007">
    <property type="protein sequence ID" value="KAJ9610260.1"/>
    <property type="molecule type" value="Genomic_DNA"/>
</dbReference>
<dbReference type="GO" id="GO:0046872">
    <property type="term" value="F:metal ion binding"/>
    <property type="evidence" value="ECO:0007669"/>
    <property type="project" value="UniProtKB-KW"/>
</dbReference>
<sequence>MAQTSTSSASKLHEGQFGFTKFLPRLERDFGLFNFTFRQCNLSVLALRELAESSSPTIDSITCCFLYALFEGALGDHHGLRQLKIANGLFEEHRSSVKSNVLSEEDDMILTYLGPMLASFTMSLGEASEAHLKEVHKLDTNLILKDYFLSLSEAQRYLNELLDGIFPLGDSLGVTNLPDHETADDLLEGWSCRLADLMAIPSQGTTPSLRRATLLRLRYCMAKISLGTQFYLDESRYDKYTDTFAEIVHLSREILYLEFILLGDRALEPIITFEDMIIQPLFLTACRCRDPIIRRTALNVLESVDRTEAPLGSKIAAYVGAAVVEIEEDGILNVQSCRGVPAQNRIRLQDIYYDPGDLADPTVSRQSVEVLPSYTLLWRSRPVELFNGQFSQKVVLKHANDSWAQLGTSPWRTTPILQFRGRKYVFAQLS</sequence>
<evidence type="ECO:0000256" key="4">
    <source>
        <dbReference type="ARBA" id="ARBA00023125"/>
    </source>
</evidence>
<dbReference type="Proteomes" id="UP001172673">
    <property type="component" value="Unassembled WGS sequence"/>
</dbReference>
<evidence type="ECO:0000256" key="3">
    <source>
        <dbReference type="ARBA" id="ARBA00023015"/>
    </source>
</evidence>
<dbReference type="PANTHER" id="PTHR36206:SF4">
    <property type="entry name" value="HYPOTHETICAL CONSERVED PROTEIN (EUROFUNG)-RELATED"/>
    <property type="match status" value="1"/>
</dbReference>
<keyword evidence="4" id="KW-0238">DNA-binding</keyword>